<dbReference type="EMBL" id="MPRJ01000015">
    <property type="protein sequence ID" value="OOZ37205.1"/>
    <property type="molecule type" value="Genomic_DNA"/>
</dbReference>
<dbReference type="AlphaFoldDB" id="A0A1T2KWI7"/>
<evidence type="ECO:0000313" key="2">
    <source>
        <dbReference type="EMBL" id="OOZ37205.1"/>
    </source>
</evidence>
<gene>
    <name evidence="2" type="ORF">BOW51_03560</name>
</gene>
<evidence type="ECO:0000256" key="1">
    <source>
        <dbReference type="SAM" id="MobiDB-lite"/>
    </source>
</evidence>
<comment type="caution">
    <text evidence="2">The sequence shown here is derived from an EMBL/GenBank/DDBJ whole genome shotgun (WGS) entry which is preliminary data.</text>
</comment>
<feature type="region of interest" description="Disordered" evidence="1">
    <location>
        <begin position="88"/>
        <end position="114"/>
    </location>
</feature>
<evidence type="ECO:0000313" key="3">
    <source>
        <dbReference type="Proteomes" id="UP000190896"/>
    </source>
</evidence>
<proteinExistence type="predicted"/>
<feature type="region of interest" description="Disordered" evidence="1">
    <location>
        <begin position="1"/>
        <end position="20"/>
    </location>
</feature>
<name>A0A1T2KWI7_9GAMM</name>
<keyword evidence="3" id="KW-1185">Reference proteome</keyword>
<dbReference type="Gene3D" id="1.25.40.10">
    <property type="entry name" value="Tetratricopeptide repeat domain"/>
    <property type="match status" value="1"/>
</dbReference>
<protein>
    <submittedName>
        <fullName evidence="2">Uncharacterized protein</fullName>
    </submittedName>
</protein>
<accession>A0A1T2KWI7</accession>
<sequence length="114" mass="12870">MLEKAKQRLKSEKLSYPSGDSAKDYYQQALVIAPDNPEARKGLQQVADRYAALARQSLSKQRKMKAERYITQGLAVAPGHEGLKLQRDLRNGRQQQSTSPNKVEDIFDRLNPGD</sequence>
<dbReference type="OrthoDB" id="5935824at2"/>
<feature type="compositionally biased region" description="Polar residues" evidence="1">
    <location>
        <begin position="92"/>
        <end position="101"/>
    </location>
</feature>
<reference evidence="2 3" key="1">
    <citation type="submission" date="2016-11" db="EMBL/GenBank/DDBJ databases">
        <title>Mixed transmission modes and dynamic genome evolution in an obligate animal-bacterial symbiosis.</title>
        <authorList>
            <person name="Russell S.L."/>
            <person name="Corbett-Detig R.B."/>
            <person name="Cavanaugh C.M."/>
        </authorList>
    </citation>
    <scope>NUCLEOTIDE SEQUENCE [LARGE SCALE GENOMIC DNA]</scope>
    <source>
        <strain evidence="2">Se-Cadez</strain>
    </source>
</reference>
<dbReference type="InterPro" id="IPR011990">
    <property type="entry name" value="TPR-like_helical_dom_sf"/>
</dbReference>
<feature type="compositionally biased region" description="Basic and acidic residues" evidence="1">
    <location>
        <begin position="1"/>
        <end position="13"/>
    </location>
</feature>
<dbReference type="Proteomes" id="UP000190896">
    <property type="component" value="Unassembled WGS sequence"/>
</dbReference>
<organism evidence="2 3">
    <name type="scientific">Solemya velesiana gill symbiont</name>
    <dbReference type="NCBI Taxonomy" id="1918948"/>
    <lineage>
        <taxon>Bacteria</taxon>
        <taxon>Pseudomonadati</taxon>
        <taxon>Pseudomonadota</taxon>
        <taxon>Gammaproteobacteria</taxon>
        <taxon>sulfur-oxidizing symbionts</taxon>
    </lineage>
</organism>
<dbReference type="RefSeq" id="WP_078486146.1">
    <property type="nucleotide sequence ID" value="NZ_MPRJ01000015.1"/>
</dbReference>